<protein>
    <submittedName>
        <fullName evidence="3">ImmA/IrrE family metallo-endopeptidase</fullName>
    </submittedName>
</protein>
<dbReference type="Proteomes" id="UP000502756">
    <property type="component" value="Chromosome"/>
</dbReference>
<dbReference type="Pfam" id="PF06114">
    <property type="entry name" value="Peptidase_M78"/>
    <property type="match status" value="1"/>
</dbReference>
<feature type="domain" description="Restriction endonuclease type IV Mrr" evidence="1">
    <location>
        <begin position="34"/>
        <end position="129"/>
    </location>
</feature>
<dbReference type="EMBL" id="CP053435">
    <property type="protein sequence ID" value="QJW90266.1"/>
    <property type="molecule type" value="Genomic_DNA"/>
</dbReference>
<evidence type="ECO:0000259" key="1">
    <source>
        <dbReference type="Pfam" id="PF04471"/>
    </source>
</evidence>
<sequence>MNTVLKGDKFENECFILIKRLLDNFQLGPLPSICRIFQKKGYYSCRRQSDIIFDLSIEVWPEGAANFSLLYLIECKDYKGKVPINDLEEFEKKIQEVTGVNCKGVFITRNGFQEGSFNFARTGGMMLIEASSQLTFNIILHKANRFRQQEEEIDFILPDIIDLESDIPTKQYIHLKWMRVIENNLIKAFLFGLNAEVIEQRDIIPILSRSEIEDIVNEILADYYPHRQARENALHWPTFEQYLYDVFELEISYVPYIGLDSSNRMIQSRCIFNQRRIEILTSLQDSSRLNFIKGHEIGHYFLHNKCSISQSAYESMEDSDFRYDLDKYQINSDRGWIEWQANTFANSLIMPTPAFLKRLKHIKTSIGLSPNKNLYVDRQRCNIDDFHAITGDLATFFRTTKTSATIKLETLNLISFERSQETVGQIIRRLYPNFD</sequence>
<dbReference type="GO" id="GO:0003677">
    <property type="term" value="F:DNA binding"/>
    <property type="evidence" value="ECO:0007669"/>
    <property type="project" value="InterPro"/>
</dbReference>
<evidence type="ECO:0000313" key="3">
    <source>
        <dbReference type="EMBL" id="QJW90266.1"/>
    </source>
</evidence>
<gene>
    <name evidence="3" type="ORF">HNV11_13215</name>
</gene>
<proteinExistence type="predicted"/>
<name>A0A6M5YA74_9BACT</name>
<dbReference type="GO" id="GO:0004519">
    <property type="term" value="F:endonuclease activity"/>
    <property type="evidence" value="ECO:0007669"/>
    <property type="project" value="InterPro"/>
</dbReference>
<reference evidence="3 4" key="1">
    <citation type="submission" date="2020-05" db="EMBL/GenBank/DDBJ databases">
        <title>Genome sequencing of Spirosoma sp. TS118.</title>
        <authorList>
            <person name="Lee J.-H."/>
            <person name="Jeong S."/>
            <person name="Zhao L."/>
            <person name="Jung J.-H."/>
            <person name="Kim M.-K."/>
            <person name="Lim S."/>
        </authorList>
    </citation>
    <scope>NUCLEOTIDE SEQUENCE [LARGE SCALE GENOMIC DNA]</scope>
    <source>
        <strain evidence="3 4">TS118</strain>
    </source>
</reference>
<dbReference type="KEGG" id="stae:HNV11_13215"/>
<accession>A0A6M5YA74</accession>
<dbReference type="GO" id="GO:0009307">
    <property type="term" value="P:DNA restriction-modification system"/>
    <property type="evidence" value="ECO:0007669"/>
    <property type="project" value="InterPro"/>
</dbReference>
<dbReference type="InterPro" id="IPR007560">
    <property type="entry name" value="Restrct_endonuc_IV_Mrr"/>
</dbReference>
<dbReference type="Gene3D" id="1.10.10.2910">
    <property type="match status" value="1"/>
</dbReference>
<evidence type="ECO:0000313" key="4">
    <source>
        <dbReference type="Proteomes" id="UP000502756"/>
    </source>
</evidence>
<organism evidence="3 4">
    <name type="scientific">Spirosoma taeanense</name>
    <dbReference type="NCBI Taxonomy" id="2735870"/>
    <lineage>
        <taxon>Bacteria</taxon>
        <taxon>Pseudomonadati</taxon>
        <taxon>Bacteroidota</taxon>
        <taxon>Cytophagia</taxon>
        <taxon>Cytophagales</taxon>
        <taxon>Cytophagaceae</taxon>
        <taxon>Spirosoma</taxon>
    </lineage>
</organism>
<dbReference type="RefSeq" id="WP_171740111.1">
    <property type="nucleotide sequence ID" value="NZ_CP053435.1"/>
</dbReference>
<evidence type="ECO:0000259" key="2">
    <source>
        <dbReference type="Pfam" id="PF06114"/>
    </source>
</evidence>
<feature type="domain" description="IrrE N-terminal-like" evidence="2">
    <location>
        <begin position="268"/>
        <end position="367"/>
    </location>
</feature>
<dbReference type="Pfam" id="PF04471">
    <property type="entry name" value="Mrr_cat"/>
    <property type="match status" value="1"/>
</dbReference>
<dbReference type="InterPro" id="IPR010359">
    <property type="entry name" value="IrrE_HExxH"/>
</dbReference>
<dbReference type="AlphaFoldDB" id="A0A6M5YA74"/>
<keyword evidence="4" id="KW-1185">Reference proteome</keyword>